<protein>
    <submittedName>
        <fullName evidence="3">Serine protease</fullName>
    </submittedName>
</protein>
<sequence length="476" mass="50714">MRTLLAVLVSLSFALGFPSPVVAQDYASLLRDFRADALTTQDKRFLQAALAFEGHYNGLLDGDWGAMSQRALTAYSRSEFGSAAQDWHMAILAFTLFQRVESDGWQIEYFEPLGMSFLFPTKTAVSDPATEQFVNWRHSGSSLSYSVAVADVARTNRFHDYTLSKHDRTAAPYTVRKPGFAVTSAQGRDGTILYTRSNFVNGSWSTVMISAKSWDKATLNAVAASISVGMGAPIHFTESGRLWDAVVNVLAVIEKQDGPNDPERTSAVAPGNTRSPSTGSGFFVSNDGHVLTNAHVVWGCEQVSVNGNPATILGISQDFDLAVLKTARDAEKAVAAFSPAPARLNADVTVAGYPYAGLLGGLNITRGAISSVTGLQGEGTTMQITAPVQSGNSGGPVIAGNGAVIGVVVSKLDAIEIAEIVGDVPQNVNFSVRGEIAKLFLFQNGVEPLLSSSDDVLTPEDLAEKADEFTVFIECR</sequence>
<keyword evidence="3" id="KW-0378">Hydrolase</keyword>
<proteinExistence type="predicted"/>
<name>A0ABS6N381_9RHOB</name>
<evidence type="ECO:0000256" key="1">
    <source>
        <dbReference type="SAM" id="MobiDB-lite"/>
    </source>
</evidence>
<comment type="caution">
    <text evidence="3">The sequence shown here is derived from an EMBL/GenBank/DDBJ whole genome shotgun (WGS) entry which is preliminary data.</text>
</comment>
<dbReference type="EMBL" id="JAHRWL010000001">
    <property type="protein sequence ID" value="MBV2358477.1"/>
    <property type="molecule type" value="Genomic_DNA"/>
</dbReference>
<reference evidence="3" key="1">
    <citation type="submission" date="2021-06" db="EMBL/GenBank/DDBJ databases">
        <title>Thalassococcus sp. CAU 1522 isolated from sea sand, Republic of Korea.</title>
        <authorList>
            <person name="Kim W."/>
        </authorList>
    </citation>
    <scope>NUCLEOTIDE SEQUENCE</scope>
    <source>
        <strain evidence="3">CAU 1522</strain>
    </source>
</reference>
<feature type="chain" id="PRO_5046660906" evidence="2">
    <location>
        <begin position="24"/>
        <end position="476"/>
    </location>
</feature>
<feature type="region of interest" description="Disordered" evidence="1">
    <location>
        <begin position="257"/>
        <end position="276"/>
    </location>
</feature>
<organism evidence="3 4">
    <name type="scientific">Thalassococcus arenae</name>
    <dbReference type="NCBI Taxonomy" id="2851652"/>
    <lineage>
        <taxon>Bacteria</taxon>
        <taxon>Pseudomonadati</taxon>
        <taxon>Pseudomonadota</taxon>
        <taxon>Alphaproteobacteria</taxon>
        <taxon>Rhodobacterales</taxon>
        <taxon>Roseobacteraceae</taxon>
        <taxon>Thalassococcus</taxon>
    </lineage>
</organism>
<evidence type="ECO:0000313" key="3">
    <source>
        <dbReference type="EMBL" id="MBV2358477.1"/>
    </source>
</evidence>
<keyword evidence="3" id="KW-0645">Protease</keyword>
<keyword evidence="4" id="KW-1185">Reference proteome</keyword>
<accession>A0ABS6N381</accession>
<dbReference type="GO" id="GO:0006508">
    <property type="term" value="P:proteolysis"/>
    <property type="evidence" value="ECO:0007669"/>
    <property type="project" value="UniProtKB-KW"/>
</dbReference>
<gene>
    <name evidence="3" type="ORF">KUH32_01700</name>
</gene>
<evidence type="ECO:0000313" key="4">
    <source>
        <dbReference type="Proteomes" id="UP001166293"/>
    </source>
</evidence>
<keyword evidence="2" id="KW-0732">Signal</keyword>
<dbReference type="Pfam" id="PF13365">
    <property type="entry name" value="Trypsin_2"/>
    <property type="match status" value="1"/>
</dbReference>
<evidence type="ECO:0000256" key="2">
    <source>
        <dbReference type="SAM" id="SignalP"/>
    </source>
</evidence>
<dbReference type="GO" id="GO:0008233">
    <property type="term" value="F:peptidase activity"/>
    <property type="evidence" value="ECO:0007669"/>
    <property type="project" value="UniProtKB-KW"/>
</dbReference>
<feature type="signal peptide" evidence="2">
    <location>
        <begin position="1"/>
        <end position="23"/>
    </location>
</feature>
<dbReference type="PANTHER" id="PTHR43019:SF23">
    <property type="entry name" value="PROTEASE DO-LIKE 5, CHLOROPLASTIC"/>
    <property type="match status" value="1"/>
</dbReference>
<dbReference type="PANTHER" id="PTHR43019">
    <property type="entry name" value="SERINE ENDOPROTEASE DEGS"/>
    <property type="match status" value="1"/>
</dbReference>
<dbReference type="RefSeq" id="WP_217776336.1">
    <property type="nucleotide sequence ID" value="NZ_JAHRWL010000001.1"/>
</dbReference>
<dbReference type="Proteomes" id="UP001166293">
    <property type="component" value="Unassembled WGS sequence"/>
</dbReference>